<keyword evidence="10" id="KW-1185">Reference proteome</keyword>
<evidence type="ECO:0000256" key="7">
    <source>
        <dbReference type="SAM" id="MobiDB-lite"/>
    </source>
</evidence>
<evidence type="ECO:0000313" key="9">
    <source>
        <dbReference type="EMBL" id="KAL3800718.1"/>
    </source>
</evidence>
<evidence type="ECO:0000259" key="8">
    <source>
        <dbReference type="SMART" id="SM00415"/>
    </source>
</evidence>
<evidence type="ECO:0000256" key="4">
    <source>
        <dbReference type="ARBA" id="ARBA00023163"/>
    </source>
</evidence>
<dbReference type="AlphaFoldDB" id="A0ABD3QJS5"/>
<reference evidence="9 10" key="1">
    <citation type="submission" date="2024-10" db="EMBL/GenBank/DDBJ databases">
        <title>Updated reference genomes for cyclostephanoid diatoms.</title>
        <authorList>
            <person name="Roberts W.R."/>
            <person name="Alverson A.J."/>
        </authorList>
    </citation>
    <scope>NUCLEOTIDE SEQUENCE [LARGE SCALE GENOMIC DNA]</scope>
    <source>
        <strain evidence="9 10">AJA010-31</strain>
    </source>
</reference>
<comment type="similarity">
    <text evidence="6">Belongs to the HSF family.</text>
</comment>
<comment type="caution">
    <text evidence="9">The sequence shown here is derived from an EMBL/GenBank/DDBJ whole genome shotgun (WGS) entry which is preliminary data.</text>
</comment>
<feature type="region of interest" description="Disordered" evidence="7">
    <location>
        <begin position="366"/>
        <end position="394"/>
    </location>
</feature>
<name>A0ABD3QJS5_9STRA</name>
<feature type="compositionally biased region" description="Polar residues" evidence="7">
    <location>
        <begin position="27"/>
        <end position="47"/>
    </location>
</feature>
<dbReference type="EMBL" id="JALLPJ020000155">
    <property type="protein sequence ID" value="KAL3800718.1"/>
    <property type="molecule type" value="Genomic_DNA"/>
</dbReference>
<dbReference type="GO" id="GO:0005634">
    <property type="term" value="C:nucleus"/>
    <property type="evidence" value="ECO:0007669"/>
    <property type="project" value="UniProtKB-SubCell"/>
</dbReference>
<protein>
    <recommendedName>
        <fullName evidence="8">HSF-type DNA-binding domain-containing protein</fullName>
    </recommendedName>
</protein>
<dbReference type="FunFam" id="1.10.10.10:FF:000027">
    <property type="entry name" value="Heat shock transcription factor 1"/>
    <property type="match status" value="1"/>
</dbReference>
<organism evidence="9 10">
    <name type="scientific">Cyclotella atomus</name>
    <dbReference type="NCBI Taxonomy" id="382360"/>
    <lineage>
        <taxon>Eukaryota</taxon>
        <taxon>Sar</taxon>
        <taxon>Stramenopiles</taxon>
        <taxon>Ochrophyta</taxon>
        <taxon>Bacillariophyta</taxon>
        <taxon>Coscinodiscophyceae</taxon>
        <taxon>Thalassiosirophycidae</taxon>
        <taxon>Stephanodiscales</taxon>
        <taxon>Stephanodiscaceae</taxon>
        <taxon>Cyclotella</taxon>
    </lineage>
</organism>
<keyword evidence="2" id="KW-0805">Transcription regulation</keyword>
<accession>A0ABD3QJS5</accession>
<dbReference type="InterPro" id="IPR000232">
    <property type="entry name" value="HSF_DNA-bd"/>
</dbReference>
<dbReference type="Pfam" id="PF00447">
    <property type="entry name" value="HSF_DNA-bind"/>
    <property type="match status" value="1"/>
</dbReference>
<feature type="compositionally biased region" description="Basic and acidic residues" evidence="7">
    <location>
        <begin position="367"/>
        <end position="388"/>
    </location>
</feature>
<dbReference type="SUPFAM" id="SSF46785">
    <property type="entry name" value="Winged helix' DNA-binding domain"/>
    <property type="match status" value="1"/>
</dbReference>
<evidence type="ECO:0000256" key="3">
    <source>
        <dbReference type="ARBA" id="ARBA00023125"/>
    </source>
</evidence>
<feature type="region of interest" description="Disordered" evidence="7">
    <location>
        <begin position="1"/>
        <end position="68"/>
    </location>
</feature>
<evidence type="ECO:0000256" key="1">
    <source>
        <dbReference type="ARBA" id="ARBA00004123"/>
    </source>
</evidence>
<dbReference type="PANTHER" id="PTHR10015">
    <property type="entry name" value="HEAT SHOCK TRANSCRIPTION FACTOR"/>
    <property type="match status" value="1"/>
</dbReference>
<feature type="domain" description="HSF-type DNA-binding" evidence="8">
    <location>
        <begin position="79"/>
        <end position="184"/>
    </location>
</feature>
<dbReference type="GO" id="GO:0003677">
    <property type="term" value="F:DNA binding"/>
    <property type="evidence" value="ECO:0007669"/>
    <property type="project" value="UniProtKB-KW"/>
</dbReference>
<keyword evidence="4" id="KW-0804">Transcription</keyword>
<keyword evidence="5" id="KW-0539">Nucleus</keyword>
<dbReference type="Proteomes" id="UP001530400">
    <property type="component" value="Unassembled WGS sequence"/>
</dbReference>
<evidence type="ECO:0000256" key="2">
    <source>
        <dbReference type="ARBA" id="ARBA00023015"/>
    </source>
</evidence>
<dbReference type="InterPro" id="IPR036390">
    <property type="entry name" value="WH_DNA-bd_sf"/>
</dbReference>
<evidence type="ECO:0000313" key="10">
    <source>
        <dbReference type="Proteomes" id="UP001530400"/>
    </source>
</evidence>
<dbReference type="Gene3D" id="1.10.10.10">
    <property type="entry name" value="Winged helix-like DNA-binding domain superfamily/Winged helix DNA-binding domain"/>
    <property type="match status" value="1"/>
</dbReference>
<dbReference type="PRINTS" id="PR00056">
    <property type="entry name" value="HSFDOMAIN"/>
</dbReference>
<comment type="subcellular location">
    <subcellularLocation>
        <location evidence="1">Nucleus</location>
    </subcellularLocation>
</comment>
<sequence length="394" mass="42984">MSKPNSKLPPVIHYGTAHPDPNPPPSQTNDSTMLLASVSEQYGSSIPPSRFAKNRGEKTAAAAPAPAATVDTKSAKHGSLPMFLTKTYHMIDKTDPAIATWSEKGDAFIINDPDKFAADILPQYFKHSNFASFARQLNFYGFRKLKCDPILTGVFDAEKSPVVSFFHEKFQRGNPDLLADIKRTTKSDLATTKSETETLKEEIATLRAAINNATSYYNRRLLEITADYDAKFNQLWNQLKHLLPNNSAPSMPLQFPQTPNPSQNMAFPPGVHTNIPMQTNGPAVPPGYQQIQSQYFDPSGMMAQPVQTYPQPAAAQPAQAPVFNQLPTPNSGYTMQSLSHVAGVKLQSPSVQPLLATMQPAAMSLDKGTKRGADDPAVNAEKRSKIDDVGGNDV</sequence>
<evidence type="ECO:0000256" key="5">
    <source>
        <dbReference type="ARBA" id="ARBA00023242"/>
    </source>
</evidence>
<dbReference type="PANTHER" id="PTHR10015:SF206">
    <property type="entry name" value="HSF-TYPE DNA-BINDING DOMAIN-CONTAINING PROTEIN"/>
    <property type="match status" value="1"/>
</dbReference>
<gene>
    <name evidence="9" type="ORF">ACHAWO_013260</name>
</gene>
<dbReference type="InterPro" id="IPR036388">
    <property type="entry name" value="WH-like_DNA-bd_sf"/>
</dbReference>
<evidence type="ECO:0000256" key="6">
    <source>
        <dbReference type="RuleBase" id="RU004020"/>
    </source>
</evidence>
<keyword evidence="3" id="KW-0238">DNA-binding</keyword>
<dbReference type="SMART" id="SM00415">
    <property type="entry name" value="HSF"/>
    <property type="match status" value="1"/>
</dbReference>
<proteinExistence type="inferred from homology"/>